<reference evidence="2 3" key="1">
    <citation type="submission" date="2019-07" db="EMBL/GenBank/DDBJ databases">
        <authorList>
            <person name="Park M."/>
        </authorList>
    </citation>
    <scope>NUCLEOTIDE SEQUENCE [LARGE SCALE GENOMIC DNA]</scope>
    <source>
        <strain evidence="2 3">KCTC32445</strain>
    </source>
</reference>
<name>A0A553WD36_9SPHN</name>
<sequence length="212" mass="23052">MFIGHWAPALVAATHKDAPPLPVLFVAAQLVDWAFFLLLIFGVEAMRVTPGISVMNPMDLYHMPYTHSLLGSFGFASVFGLLILMSNRNRQTAIIAGLVVLSHWFLDLLVHIPDLTLAGAEPKMGIGLWNHPAIEMPLELALTFGALGFFALKKKPGRVPLLALAVTLLAFQSINWFGPVESEVTIGTSVLAFVAFGLVTLVAWWMARTSSS</sequence>
<feature type="transmembrane region" description="Helical" evidence="1">
    <location>
        <begin position="21"/>
        <end position="43"/>
    </location>
</feature>
<keyword evidence="1" id="KW-1133">Transmembrane helix</keyword>
<evidence type="ECO:0000313" key="3">
    <source>
        <dbReference type="Proteomes" id="UP000320160"/>
    </source>
</evidence>
<comment type="caution">
    <text evidence="2">The sequence shown here is derived from an EMBL/GenBank/DDBJ whole genome shotgun (WGS) entry which is preliminary data.</text>
</comment>
<keyword evidence="3" id="KW-1185">Reference proteome</keyword>
<dbReference type="AlphaFoldDB" id="A0A553WD36"/>
<evidence type="ECO:0000313" key="2">
    <source>
        <dbReference type="EMBL" id="TSB02605.1"/>
    </source>
</evidence>
<dbReference type="OrthoDB" id="327431at2"/>
<dbReference type="EMBL" id="VKKU01000002">
    <property type="protein sequence ID" value="TSB02605.1"/>
    <property type="molecule type" value="Genomic_DNA"/>
</dbReference>
<evidence type="ECO:0000256" key="1">
    <source>
        <dbReference type="SAM" id="Phobius"/>
    </source>
</evidence>
<accession>A0A553WD36</accession>
<proteinExistence type="predicted"/>
<feature type="transmembrane region" description="Helical" evidence="1">
    <location>
        <begin position="92"/>
        <end position="112"/>
    </location>
</feature>
<feature type="transmembrane region" description="Helical" evidence="1">
    <location>
        <begin position="63"/>
        <end position="85"/>
    </location>
</feature>
<gene>
    <name evidence="2" type="ORF">FOM92_11380</name>
</gene>
<dbReference type="Proteomes" id="UP000320160">
    <property type="component" value="Unassembled WGS sequence"/>
</dbReference>
<feature type="transmembrane region" description="Helical" evidence="1">
    <location>
        <begin position="132"/>
        <end position="152"/>
    </location>
</feature>
<keyword evidence="1" id="KW-0472">Membrane</keyword>
<protein>
    <recommendedName>
        <fullName evidence="4">Permease</fullName>
    </recommendedName>
</protein>
<organism evidence="2 3">
    <name type="scientific">Sphingorhabdus contaminans</name>
    <dbReference type="NCBI Taxonomy" id="1343899"/>
    <lineage>
        <taxon>Bacteria</taxon>
        <taxon>Pseudomonadati</taxon>
        <taxon>Pseudomonadota</taxon>
        <taxon>Alphaproteobacteria</taxon>
        <taxon>Sphingomonadales</taxon>
        <taxon>Sphingomonadaceae</taxon>
        <taxon>Sphingorhabdus</taxon>
    </lineage>
</organism>
<feature type="transmembrane region" description="Helical" evidence="1">
    <location>
        <begin position="159"/>
        <end position="178"/>
    </location>
</feature>
<keyword evidence="1" id="KW-0812">Transmembrane</keyword>
<evidence type="ECO:0008006" key="4">
    <source>
        <dbReference type="Google" id="ProtNLM"/>
    </source>
</evidence>
<feature type="transmembrane region" description="Helical" evidence="1">
    <location>
        <begin position="184"/>
        <end position="207"/>
    </location>
</feature>